<dbReference type="GO" id="GO:0003677">
    <property type="term" value="F:DNA binding"/>
    <property type="evidence" value="ECO:0007669"/>
    <property type="project" value="UniProtKB-KW"/>
</dbReference>
<dbReference type="PRINTS" id="PR01217">
    <property type="entry name" value="PRICHEXTENSN"/>
</dbReference>
<dbReference type="AlphaFoldDB" id="A0A401W2R0"/>
<reference evidence="2 3" key="1">
    <citation type="submission" date="2018-11" db="EMBL/GenBank/DDBJ databases">
        <title>Whole genome sequence of Streptomyces paromomycinus NBRC 15454(T).</title>
        <authorList>
            <person name="Komaki H."/>
            <person name="Tamura T."/>
        </authorList>
    </citation>
    <scope>NUCLEOTIDE SEQUENCE [LARGE SCALE GENOMIC DNA]</scope>
    <source>
        <strain evidence="2 3">NBRC 15454</strain>
    </source>
</reference>
<evidence type="ECO:0000256" key="1">
    <source>
        <dbReference type="SAM" id="MobiDB-lite"/>
    </source>
</evidence>
<accession>A0A401W2R0</accession>
<feature type="region of interest" description="Disordered" evidence="1">
    <location>
        <begin position="387"/>
        <end position="415"/>
    </location>
</feature>
<feature type="compositionally biased region" description="Pro residues" evidence="1">
    <location>
        <begin position="181"/>
        <end position="221"/>
    </location>
</feature>
<organism evidence="2 3">
    <name type="scientific">Streptomyces paromomycinus</name>
    <name type="common">Streptomyces rimosus subsp. paromomycinus</name>
    <dbReference type="NCBI Taxonomy" id="92743"/>
    <lineage>
        <taxon>Bacteria</taxon>
        <taxon>Bacillati</taxon>
        <taxon>Actinomycetota</taxon>
        <taxon>Actinomycetes</taxon>
        <taxon>Kitasatosporales</taxon>
        <taxon>Streptomycetaceae</taxon>
        <taxon>Streptomyces</taxon>
    </lineage>
</organism>
<dbReference type="EMBL" id="BHZD01000001">
    <property type="protein sequence ID" value="GCD43584.1"/>
    <property type="molecule type" value="Genomic_DNA"/>
</dbReference>
<protein>
    <submittedName>
        <fullName evidence="2">DNA-binding protein</fullName>
    </submittedName>
</protein>
<evidence type="ECO:0000313" key="2">
    <source>
        <dbReference type="EMBL" id="GCD43584.1"/>
    </source>
</evidence>
<feature type="region of interest" description="Disordered" evidence="1">
    <location>
        <begin position="180"/>
        <end position="244"/>
    </location>
</feature>
<gene>
    <name evidence="2" type="ORF">GKJPGBOP_03265</name>
</gene>
<proteinExistence type="predicted"/>
<keyword evidence="2" id="KW-0238">DNA-binding</keyword>
<sequence>MTGLPPSVARLYRRDSEQRLRVASNKQPRQVLPTPNRGLTSKIERHDPVADAKLTTAPCAPVPAHPKAATGYGKRSAPDQARSRRDDFAHLPEREAYLGAFIDRLPDGAAMDVKTLAAAQPRYGQQAVRSALTRLSTAGHLRRVQETVGNGRSQWVYRTYFTRTARDDAWWHHFLTAGAPSPTPAPAPAPAQPSPEPSPPTPPLSPPEPSPPPSSPPPPLLPQVQPDERPLPSRRAVPANPVPAPPAPSPAYAALAALGAADPRMILSAAECAALEGLAAEWLARGVTSAHLVTALTAGLPAEVYSAGAIARRRLTDKLPPAPPLPAPNEAAPTRMLRILECTECGVPGRPEALPGGLCRPCRGDSPPPDPAAEHLRAERTRHFAHLARSFSRPGSTRDTMQRVGSGGNPKAKTT</sequence>
<dbReference type="Proteomes" id="UP000286746">
    <property type="component" value="Unassembled WGS sequence"/>
</dbReference>
<comment type="caution">
    <text evidence="2">The sequence shown here is derived from an EMBL/GenBank/DDBJ whole genome shotgun (WGS) entry which is preliminary data.</text>
</comment>
<name>A0A401W2R0_STREY</name>
<feature type="region of interest" description="Disordered" evidence="1">
    <location>
        <begin position="1"/>
        <end position="84"/>
    </location>
</feature>
<evidence type="ECO:0000313" key="3">
    <source>
        <dbReference type="Proteomes" id="UP000286746"/>
    </source>
</evidence>
<keyword evidence="3" id="KW-1185">Reference proteome</keyword>